<dbReference type="InterPro" id="IPR006047">
    <property type="entry name" value="GH13_cat_dom"/>
</dbReference>
<protein>
    <submittedName>
        <fullName evidence="4">Alpha-amylase</fullName>
    </submittedName>
</protein>
<dbReference type="InterPro" id="IPR045857">
    <property type="entry name" value="O16G_dom_2"/>
</dbReference>
<dbReference type="PANTHER" id="PTHR10357">
    <property type="entry name" value="ALPHA-AMYLASE FAMILY MEMBER"/>
    <property type="match status" value="1"/>
</dbReference>
<sequence>MKASIDSRIFYHIYPLGMCGCPPQNDFSSPAGSGLREIEGHLDRIVDLGVNALYIGPLFESTAHGYDTLDYFHVDRRLGNNDDLKRLVSACHDRGIAVVLDAVLNHVGRHFFAFKDLQQKGRESSYQSWFAGVDFSRRSPAGDPFHYEGWSGHYDLVKLNTGNPDVANHLFSAVKFWMEEFHIDGLRLDAADVLEGGFMDSLSSFCRGINPDFWLMGEVVHGDYRNWARPGRLDSVTNYEAYKGLWSSFNDKNMFEIAWSLNRQFGNEGMYRDFLPYNFADNHDVPRVASVLKDPAHLYPLYGLLAAMPGIPSVYYGSEWGLRGEKKEGSDRQLRPRIESPSAEQAVSRIDRNCAPATDYRALEETIRHVFRIRKENAALRNGGFVPVHTSALQYAFIRSNPEQTILAAVNADGSAQEISVAIPEGVWQDLLDASCTIEARRGGAKVSIPANWIRLLRKL</sequence>
<dbReference type="InterPro" id="IPR017853">
    <property type="entry name" value="GH"/>
</dbReference>
<dbReference type="SMART" id="SM00642">
    <property type="entry name" value="Aamy"/>
    <property type="match status" value="1"/>
</dbReference>
<evidence type="ECO:0000313" key="5">
    <source>
        <dbReference type="Proteomes" id="UP001198163"/>
    </source>
</evidence>
<dbReference type="EMBL" id="JAINWA010000003">
    <property type="protein sequence ID" value="MCD1655388.1"/>
    <property type="molecule type" value="Genomic_DNA"/>
</dbReference>
<dbReference type="SUPFAM" id="SSF51445">
    <property type="entry name" value="(Trans)glycosidases"/>
    <property type="match status" value="1"/>
</dbReference>
<dbReference type="GO" id="GO:0016798">
    <property type="term" value="F:hydrolase activity, acting on glycosyl bonds"/>
    <property type="evidence" value="ECO:0007669"/>
    <property type="project" value="UniProtKB-KW"/>
</dbReference>
<dbReference type="Proteomes" id="UP001198163">
    <property type="component" value="Unassembled WGS sequence"/>
</dbReference>
<dbReference type="PROSITE" id="PS51257">
    <property type="entry name" value="PROKAR_LIPOPROTEIN"/>
    <property type="match status" value="1"/>
</dbReference>
<organism evidence="4 5">
    <name type="scientific">Teretinema zuelzerae</name>
    <dbReference type="NCBI Taxonomy" id="156"/>
    <lineage>
        <taxon>Bacteria</taxon>
        <taxon>Pseudomonadati</taxon>
        <taxon>Spirochaetota</taxon>
        <taxon>Spirochaetia</taxon>
        <taxon>Spirochaetales</taxon>
        <taxon>Treponemataceae</taxon>
        <taxon>Teretinema</taxon>
    </lineage>
</organism>
<keyword evidence="1" id="KW-0378">Hydrolase</keyword>
<dbReference type="AlphaFoldDB" id="A0AAE3EKW5"/>
<dbReference type="InterPro" id="IPR013780">
    <property type="entry name" value="Glyco_hydro_b"/>
</dbReference>
<evidence type="ECO:0000313" key="4">
    <source>
        <dbReference type="EMBL" id="MCD1655388.1"/>
    </source>
</evidence>
<dbReference type="PANTHER" id="PTHR10357:SF210">
    <property type="entry name" value="MALTODEXTRIN GLUCOSIDASE"/>
    <property type="match status" value="1"/>
</dbReference>
<dbReference type="SUPFAM" id="SSF51011">
    <property type="entry name" value="Glycosyl hydrolase domain"/>
    <property type="match status" value="1"/>
</dbReference>
<evidence type="ECO:0000259" key="3">
    <source>
        <dbReference type="SMART" id="SM00642"/>
    </source>
</evidence>
<dbReference type="Gene3D" id="3.90.400.10">
    <property type="entry name" value="Oligo-1,6-glucosidase, Domain 2"/>
    <property type="match status" value="1"/>
</dbReference>
<reference evidence="4" key="1">
    <citation type="submission" date="2021-08" db="EMBL/GenBank/DDBJ databases">
        <title>Comparative analyses of Brucepasteria parasyntrophica and Teretinema zuelzerae.</title>
        <authorList>
            <person name="Song Y."/>
            <person name="Brune A."/>
        </authorList>
    </citation>
    <scope>NUCLEOTIDE SEQUENCE</scope>
    <source>
        <strain evidence="4">DSM 1903</strain>
    </source>
</reference>
<dbReference type="CDD" id="cd11353">
    <property type="entry name" value="AmyAc_euk_bac_CMD_like"/>
    <property type="match status" value="1"/>
</dbReference>
<dbReference type="Gene3D" id="3.20.20.80">
    <property type="entry name" value="Glycosidases"/>
    <property type="match status" value="1"/>
</dbReference>
<dbReference type="Gene3D" id="2.60.40.1180">
    <property type="entry name" value="Golgi alpha-mannosidase II"/>
    <property type="match status" value="1"/>
</dbReference>
<gene>
    <name evidence="4" type="ORF">K7J14_11850</name>
</gene>
<name>A0AAE3EKW5_9SPIR</name>
<dbReference type="RefSeq" id="WP_230756481.1">
    <property type="nucleotide sequence ID" value="NZ_JAINWA010000003.1"/>
</dbReference>
<accession>A0AAE3EKW5</accession>
<keyword evidence="5" id="KW-1185">Reference proteome</keyword>
<dbReference type="GO" id="GO:0005975">
    <property type="term" value="P:carbohydrate metabolic process"/>
    <property type="evidence" value="ECO:0007669"/>
    <property type="project" value="InterPro"/>
</dbReference>
<evidence type="ECO:0000256" key="2">
    <source>
        <dbReference type="ARBA" id="ARBA00023295"/>
    </source>
</evidence>
<comment type="caution">
    <text evidence="4">The sequence shown here is derived from an EMBL/GenBank/DDBJ whole genome shotgun (WGS) entry which is preliminary data.</text>
</comment>
<keyword evidence="2" id="KW-0326">Glycosidase</keyword>
<evidence type="ECO:0000256" key="1">
    <source>
        <dbReference type="ARBA" id="ARBA00022801"/>
    </source>
</evidence>
<feature type="domain" description="Glycosyl hydrolase family 13 catalytic" evidence="3">
    <location>
        <begin position="27"/>
        <end position="358"/>
    </location>
</feature>
<proteinExistence type="predicted"/>
<dbReference type="Pfam" id="PF00128">
    <property type="entry name" value="Alpha-amylase"/>
    <property type="match status" value="1"/>
</dbReference>